<keyword evidence="1" id="KW-0479">Metal-binding</keyword>
<evidence type="ECO:0000256" key="3">
    <source>
        <dbReference type="SAM" id="SignalP"/>
    </source>
</evidence>
<reference evidence="5 6" key="1">
    <citation type="journal article" date="2019" name="Int. J. Syst. Evol. Microbiol.">
        <title>The Global Catalogue of Microorganisms (GCM) 10K type strain sequencing project: providing services to taxonomists for standard genome sequencing and annotation.</title>
        <authorList>
            <consortium name="The Broad Institute Genomics Platform"/>
            <consortium name="The Broad Institute Genome Sequencing Center for Infectious Disease"/>
            <person name="Wu L."/>
            <person name="Ma J."/>
        </authorList>
    </citation>
    <scope>NUCLEOTIDE SEQUENCE [LARGE SCALE GENOMIC DNA]</scope>
    <source>
        <strain evidence="5 6">JCM 15503</strain>
    </source>
</reference>
<evidence type="ECO:0000259" key="4">
    <source>
        <dbReference type="PROSITE" id="PS51677"/>
    </source>
</evidence>
<dbReference type="Pfam" id="PF01522">
    <property type="entry name" value="Polysacc_deac_1"/>
    <property type="match status" value="1"/>
</dbReference>
<evidence type="ECO:0000256" key="1">
    <source>
        <dbReference type="ARBA" id="ARBA00022723"/>
    </source>
</evidence>
<dbReference type="RefSeq" id="WP_231012401.1">
    <property type="nucleotide sequence ID" value="NZ_BAAAEW010000007.1"/>
</dbReference>
<keyword evidence="2" id="KW-0378">Hydrolase</keyword>
<proteinExistence type="predicted"/>
<keyword evidence="6" id="KW-1185">Reference proteome</keyword>
<dbReference type="EMBL" id="BAAAEW010000007">
    <property type="protein sequence ID" value="GAA0747504.1"/>
    <property type="molecule type" value="Genomic_DNA"/>
</dbReference>
<evidence type="ECO:0000313" key="6">
    <source>
        <dbReference type="Proteomes" id="UP001500279"/>
    </source>
</evidence>
<dbReference type="PANTHER" id="PTHR10587">
    <property type="entry name" value="GLYCOSYL TRANSFERASE-RELATED"/>
    <property type="match status" value="1"/>
</dbReference>
<organism evidence="5 6">
    <name type="scientific">Ideonella azotifigens</name>
    <dbReference type="NCBI Taxonomy" id="513160"/>
    <lineage>
        <taxon>Bacteria</taxon>
        <taxon>Pseudomonadati</taxon>
        <taxon>Pseudomonadota</taxon>
        <taxon>Betaproteobacteria</taxon>
        <taxon>Burkholderiales</taxon>
        <taxon>Sphaerotilaceae</taxon>
        <taxon>Ideonella</taxon>
    </lineage>
</organism>
<dbReference type="InterPro" id="IPR050248">
    <property type="entry name" value="Polysacc_deacetylase_ArnD"/>
</dbReference>
<gene>
    <name evidence="5" type="ORF">GCM10009107_16060</name>
</gene>
<feature type="domain" description="NodB homology" evidence="4">
    <location>
        <begin position="209"/>
        <end position="396"/>
    </location>
</feature>
<dbReference type="InterPro" id="IPR002509">
    <property type="entry name" value="NODB_dom"/>
</dbReference>
<dbReference type="SUPFAM" id="SSF88713">
    <property type="entry name" value="Glycoside hydrolase/deacetylase"/>
    <property type="match status" value="1"/>
</dbReference>
<dbReference type="Gene3D" id="3.20.20.370">
    <property type="entry name" value="Glycoside hydrolase/deacetylase"/>
    <property type="match status" value="1"/>
</dbReference>
<dbReference type="PROSITE" id="PS51677">
    <property type="entry name" value="NODB"/>
    <property type="match status" value="1"/>
</dbReference>
<dbReference type="CDD" id="cd10917">
    <property type="entry name" value="CE4_NodB_like_6s_7s"/>
    <property type="match status" value="1"/>
</dbReference>
<evidence type="ECO:0000256" key="2">
    <source>
        <dbReference type="ARBA" id="ARBA00022801"/>
    </source>
</evidence>
<comment type="caution">
    <text evidence="5">The sequence shown here is derived from an EMBL/GenBank/DDBJ whole genome shotgun (WGS) entry which is preliminary data.</text>
</comment>
<feature type="signal peptide" evidence="3">
    <location>
        <begin position="1"/>
        <end position="33"/>
    </location>
</feature>
<accession>A0ABN1JVI4</accession>
<dbReference type="PANTHER" id="PTHR10587:SF133">
    <property type="entry name" value="CHITIN DEACETYLASE 1-RELATED"/>
    <property type="match status" value="1"/>
</dbReference>
<dbReference type="Proteomes" id="UP001500279">
    <property type="component" value="Unassembled WGS sequence"/>
</dbReference>
<feature type="chain" id="PRO_5046097796" evidence="3">
    <location>
        <begin position="34"/>
        <end position="401"/>
    </location>
</feature>
<evidence type="ECO:0000313" key="5">
    <source>
        <dbReference type="EMBL" id="GAA0747504.1"/>
    </source>
</evidence>
<keyword evidence="3" id="KW-0732">Signal</keyword>
<name>A0ABN1JVI4_9BURK</name>
<sequence length="401" mass="43481">MSRHRELAAACVALAAITAAWAAAVLLPAPAHAAPSASVGPAVVAKADLSLWPEAIDQRAGYDKASRAAILVYVGVLGEMRKLSDADMMAAFSIKSVNRASTDKWLQRELEQATANYRAAAAKCAEGSANKDWTCQATLPPSPQDFSSAAIEWQARVPSASAAWRANLAAFSRAYLGEQMRLAALFPKISSEIDRFGDNEWTGDTLPDGQFLLSFDDGPTPPGGSTDETLRMLAAQQRNAVFFMLGGNLQARASKLGAPALAQAYQGQCVASHGWEHQSHARWDGWQDSVRRTQALLQASFGKDQVMPWFRPPYGQRTADSGAFFTEQGLQVALWNLDSQDWNARVTAADVTDRMVTLMLIKRHGVMLFHDVHAKAFVALPTLFAKVGEAVVWRDCHAGPR</sequence>
<dbReference type="InterPro" id="IPR011330">
    <property type="entry name" value="Glyco_hydro/deAcase_b/a-brl"/>
</dbReference>
<protein>
    <submittedName>
        <fullName evidence="5">Polysaccharide deacetylase family protein</fullName>
    </submittedName>
</protein>